<sequence length="395" mass="42992">MPSTTPARAAAAAEPRSVYFDNAASTPLDPAVLDAMLPYLREHYGNASSQHSYGRRLRGVVETARRTIAGLLNAAPNEIFFTSGGTESDNYAAIGTIRTLGLTHAISSPLEHHAVLHTLQALERVGDIRLSYVRHDAQGRLDLNHLEELLTTHPRSFVSLMHANNELGNLNDVEAIGRLCVRHNAIFHTDTVQTMGHYRHNVRLLQNHFLVGSAHKFHGPKGTGFLYRSAGLPVQPLLHGGSQERHVRPGTENIPGIVGLAKALEIAYQGLDEHRRYVQGLKDQLIRRLQAEVEGVQFNGLSAEAEQSLYTILSVSLPPSPRNAELLSTLDLNRVAVSGGSACTSGDKAGSHVLSALGTDPDRATLRLSLSRYNTADEVEYAVAQIANLFRAELV</sequence>
<protein>
    <submittedName>
        <fullName evidence="10">Cysteine desulfurase</fullName>
    </submittedName>
</protein>
<keyword evidence="7" id="KW-0411">Iron-sulfur</keyword>
<accession>A0A3S0JC12</accession>
<dbReference type="RefSeq" id="WP_126694960.1">
    <property type="nucleotide sequence ID" value="NZ_RXOF01000013.1"/>
</dbReference>
<dbReference type="GO" id="GO:0051536">
    <property type="term" value="F:iron-sulfur cluster binding"/>
    <property type="evidence" value="ECO:0007669"/>
    <property type="project" value="UniProtKB-KW"/>
</dbReference>
<gene>
    <name evidence="10" type="ORF">EJV47_19900</name>
</gene>
<dbReference type="InterPro" id="IPR015424">
    <property type="entry name" value="PyrdxlP-dep_Trfase"/>
</dbReference>
<dbReference type="GO" id="GO:0031071">
    <property type="term" value="F:cysteine desulfurase activity"/>
    <property type="evidence" value="ECO:0007669"/>
    <property type="project" value="UniProtKB-EC"/>
</dbReference>
<dbReference type="InterPro" id="IPR015421">
    <property type="entry name" value="PyrdxlP-dep_Trfase_major"/>
</dbReference>
<keyword evidence="11" id="KW-1185">Reference proteome</keyword>
<evidence type="ECO:0000256" key="8">
    <source>
        <dbReference type="ARBA" id="ARBA00050776"/>
    </source>
</evidence>
<evidence type="ECO:0000256" key="3">
    <source>
        <dbReference type="ARBA" id="ARBA00022679"/>
    </source>
</evidence>
<dbReference type="InterPro" id="IPR015422">
    <property type="entry name" value="PyrdxlP-dep_Trfase_small"/>
</dbReference>
<dbReference type="PANTHER" id="PTHR11601:SF34">
    <property type="entry name" value="CYSTEINE DESULFURASE"/>
    <property type="match status" value="1"/>
</dbReference>
<evidence type="ECO:0000256" key="7">
    <source>
        <dbReference type="ARBA" id="ARBA00023014"/>
    </source>
</evidence>
<proteinExistence type="inferred from homology"/>
<dbReference type="PANTHER" id="PTHR11601">
    <property type="entry name" value="CYSTEINE DESULFURYLASE FAMILY MEMBER"/>
    <property type="match status" value="1"/>
</dbReference>
<dbReference type="Gene3D" id="3.40.640.10">
    <property type="entry name" value="Type I PLP-dependent aspartate aminotransferase-like (Major domain)"/>
    <property type="match status" value="1"/>
</dbReference>
<dbReference type="GO" id="GO:0046872">
    <property type="term" value="F:metal ion binding"/>
    <property type="evidence" value="ECO:0007669"/>
    <property type="project" value="UniProtKB-KW"/>
</dbReference>
<dbReference type="PIRSF" id="PIRSF005572">
    <property type="entry name" value="NifS"/>
    <property type="match status" value="1"/>
</dbReference>
<comment type="cofactor">
    <cofactor evidence="1">
        <name>pyridoxal 5'-phosphate</name>
        <dbReference type="ChEBI" id="CHEBI:597326"/>
    </cofactor>
</comment>
<comment type="catalytic activity">
    <reaction evidence="8">
        <text>(sulfur carrier)-H + L-cysteine = (sulfur carrier)-SH + L-alanine</text>
        <dbReference type="Rhea" id="RHEA:43892"/>
        <dbReference type="Rhea" id="RHEA-COMP:14737"/>
        <dbReference type="Rhea" id="RHEA-COMP:14739"/>
        <dbReference type="ChEBI" id="CHEBI:29917"/>
        <dbReference type="ChEBI" id="CHEBI:35235"/>
        <dbReference type="ChEBI" id="CHEBI:57972"/>
        <dbReference type="ChEBI" id="CHEBI:64428"/>
        <dbReference type="EC" id="2.8.1.7"/>
    </reaction>
</comment>
<dbReference type="SUPFAM" id="SSF53383">
    <property type="entry name" value="PLP-dependent transferases"/>
    <property type="match status" value="1"/>
</dbReference>
<reference evidence="10 11" key="1">
    <citation type="submission" date="2018-12" db="EMBL/GenBank/DDBJ databases">
        <title>Hymenobacter gummosus sp. nov., isolated from a spring.</title>
        <authorList>
            <person name="Nie L."/>
        </authorList>
    </citation>
    <scope>NUCLEOTIDE SEQUENCE [LARGE SCALE GENOMIC DNA]</scope>
    <source>
        <strain evidence="10 11">KCTC 52166</strain>
    </source>
</reference>
<evidence type="ECO:0000313" key="10">
    <source>
        <dbReference type="EMBL" id="RTQ47161.1"/>
    </source>
</evidence>
<dbReference type="OrthoDB" id="9804366at2"/>
<dbReference type="InterPro" id="IPR016454">
    <property type="entry name" value="Cysteine_dSase"/>
</dbReference>
<comment type="similarity">
    <text evidence="2">Belongs to the class-V pyridoxal-phosphate-dependent aminotransferase family. NifS/IscS subfamily.</text>
</comment>
<keyword evidence="4" id="KW-0479">Metal-binding</keyword>
<evidence type="ECO:0000256" key="5">
    <source>
        <dbReference type="ARBA" id="ARBA00022898"/>
    </source>
</evidence>
<organism evidence="10 11">
    <name type="scientific">Hymenobacter gummosus</name>
    <dbReference type="NCBI Taxonomy" id="1776032"/>
    <lineage>
        <taxon>Bacteria</taxon>
        <taxon>Pseudomonadati</taxon>
        <taxon>Bacteroidota</taxon>
        <taxon>Cytophagia</taxon>
        <taxon>Cytophagales</taxon>
        <taxon>Hymenobacteraceae</taxon>
        <taxon>Hymenobacter</taxon>
    </lineage>
</organism>
<dbReference type="AlphaFoldDB" id="A0A3S0JC12"/>
<name>A0A3S0JC12_9BACT</name>
<evidence type="ECO:0000256" key="6">
    <source>
        <dbReference type="ARBA" id="ARBA00023004"/>
    </source>
</evidence>
<keyword evidence="3" id="KW-0808">Transferase</keyword>
<dbReference type="Pfam" id="PF00266">
    <property type="entry name" value="Aminotran_5"/>
    <property type="match status" value="1"/>
</dbReference>
<feature type="domain" description="Aminotransferase class V" evidence="9">
    <location>
        <begin position="18"/>
        <end position="381"/>
    </location>
</feature>
<keyword evidence="5" id="KW-0663">Pyridoxal phosphate</keyword>
<evidence type="ECO:0000256" key="2">
    <source>
        <dbReference type="ARBA" id="ARBA00006490"/>
    </source>
</evidence>
<dbReference type="Gene3D" id="1.10.260.50">
    <property type="match status" value="1"/>
</dbReference>
<dbReference type="Gene3D" id="3.90.1150.10">
    <property type="entry name" value="Aspartate Aminotransferase, domain 1"/>
    <property type="match status" value="1"/>
</dbReference>
<evidence type="ECO:0000256" key="1">
    <source>
        <dbReference type="ARBA" id="ARBA00001933"/>
    </source>
</evidence>
<evidence type="ECO:0000256" key="4">
    <source>
        <dbReference type="ARBA" id="ARBA00022723"/>
    </source>
</evidence>
<evidence type="ECO:0000259" key="9">
    <source>
        <dbReference type="Pfam" id="PF00266"/>
    </source>
</evidence>
<keyword evidence="6" id="KW-0408">Iron</keyword>
<comment type="caution">
    <text evidence="10">The sequence shown here is derived from an EMBL/GenBank/DDBJ whole genome shotgun (WGS) entry which is preliminary data.</text>
</comment>
<dbReference type="Proteomes" id="UP000282184">
    <property type="component" value="Unassembled WGS sequence"/>
</dbReference>
<dbReference type="EMBL" id="RXOF01000013">
    <property type="protein sequence ID" value="RTQ47161.1"/>
    <property type="molecule type" value="Genomic_DNA"/>
</dbReference>
<evidence type="ECO:0000313" key="11">
    <source>
        <dbReference type="Proteomes" id="UP000282184"/>
    </source>
</evidence>
<dbReference type="InterPro" id="IPR000192">
    <property type="entry name" value="Aminotrans_V_dom"/>
</dbReference>